<keyword evidence="3" id="KW-0418">Kinase</keyword>
<dbReference type="Gene3D" id="2.130.10.10">
    <property type="entry name" value="YVTN repeat-like/Quinoprotein amine dehydrogenase"/>
    <property type="match status" value="1"/>
</dbReference>
<dbReference type="InterPro" id="IPR011048">
    <property type="entry name" value="Haem_d1_sf"/>
</dbReference>
<proteinExistence type="predicted"/>
<dbReference type="InterPro" id="IPR000719">
    <property type="entry name" value="Prot_kinase_dom"/>
</dbReference>
<organism evidence="3 4">
    <name type="scientific">Actinomycetospora lemnae</name>
    <dbReference type="NCBI Taxonomy" id="3019891"/>
    <lineage>
        <taxon>Bacteria</taxon>
        <taxon>Bacillati</taxon>
        <taxon>Actinomycetota</taxon>
        <taxon>Actinomycetes</taxon>
        <taxon>Pseudonocardiales</taxon>
        <taxon>Pseudonocardiaceae</taxon>
        <taxon>Actinomycetospora</taxon>
    </lineage>
</organism>
<dbReference type="InterPro" id="IPR015943">
    <property type="entry name" value="WD40/YVTN_repeat-like_dom_sf"/>
</dbReference>
<dbReference type="Pfam" id="PF00069">
    <property type="entry name" value="Pkinase"/>
    <property type="match status" value="1"/>
</dbReference>
<keyword evidence="4" id="KW-1185">Reference proteome</keyword>
<sequence>MEPRRFGPYRLERLIEAGGTGEVYEAVDVERDRPVALKLSPEDPALRERFRRACRLAARLRDPHVIPIHDYGEVDRRPYLEMRLVDDGVTLASLLRTHGPLDPARAVRLVGQVAEALDAAHHDGLVHGDVRAEDVLVTPQDFVYVLDVGAVGAPDDVDARADVAALARLLGACLAGSATPADLDAVVRRGAAHGYPSAGALATAARQALEAPPLPDPGPGLTLVERAGGALVLAVAVVLLAVTLLASPDVRPMASPRPGASGPVGVGHSHAVPEITDLVPTAPSPVAMTITGDGRLGWIAHRDIRAVTVLDLFSRATVATIPMPAPPREIVLDRTGQQASVRCREDGGTVDQVVTVDVPSRTVRRTEVVPPAPEGRGPTAHAVSPDGSRLAVANRDDDTVSLIDARTGQVAATVPVGQGPEDVAFAPDGRYLYTADTAGRTVTSVEVGTGRVSATVQVGGSPAAVAPEPHGRLAYVTLVDEARLATLSIGH</sequence>
<dbReference type="InterPro" id="IPR011009">
    <property type="entry name" value="Kinase-like_dom_sf"/>
</dbReference>
<gene>
    <name evidence="3" type="ORF">PGB27_23930</name>
</gene>
<dbReference type="GO" id="GO:0016301">
    <property type="term" value="F:kinase activity"/>
    <property type="evidence" value="ECO:0007669"/>
    <property type="project" value="UniProtKB-KW"/>
</dbReference>
<comment type="caution">
    <text evidence="3">The sequence shown here is derived from an EMBL/GenBank/DDBJ whole genome shotgun (WGS) entry which is preliminary data.</text>
</comment>
<protein>
    <submittedName>
        <fullName evidence="3">Protein kinase</fullName>
    </submittedName>
</protein>
<evidence type="ECO:0000313" key="4">
    <source>
        <dbReference type="Proteomes" id="UP001300763"/>
    </source>
</evidence>
<dbReference type="InterPro" id="IPR051200">
    <property type="entry name" value="Host-pathogen_enzymatic-act"/>
</dbReference>
<reference evidence="3 4" key="1">
    <citation type="submission" date="2023-02" db="EMBL/GenBank/DDBJ databases">
        <title>Genome sequencing required for Actinomycetospora new species description.</title>
        <authorList>
            <person name="Saimee Y."/>
            <person name="Duangmal K."/>
        </authorList>
    </citation>
    <scope>NUCLEOTIDE SEQUENCE [LARGE SCALE GENOMIC DNA]</scope>
    <source>
        <strain evidence="3 4">DW7H6</strain>
    </source>
</reference>
<name>A0ABT5T387_9PSEU</name>
<accession>A0ABT5T387</accession>
<dbReference type="InterPro" id="IPR011964">
    <property type="entry name" value="YVTN_b-propeller_repeat"/>
</dbReference>
<dbReference type="EMBL" id="JAQZAO010000012">
    <property type="protein sequence ID" value="MDD7968403.1"/>
    <property type="molecule type" value="Genomic_DNA"/>
</dbReference>
<evidence type="ECO:0000313" key="3">
    <source>
        <dbReference type="EMBL" id="MDD7968403.1"/>
    </source>
</evidence>
<feature type="domain" description="Protein kinase" evidence="2">
    <location>
        <begin position="9"/>
        <end position="271"/>
    </location>
</feature>
<feature type="region of interest" description="Disordered" evidence="1">
    <location>
        <begin position="368"/>
        <end position="387"/>
    </location>
</feature>
<dbReference type="PANTHER" id="PTHR47197:SF3">
    <property type="entry name" value="DIHYDRO-HEME D1 DEHYDROGENASE"/>
    <property type="match status" value="1"/>
</dbReference>
<dbReference type="SUPFAM" id="SSF51004">
    <property type="entry name" value="C-terminal (heme d1) domain of cytochrome cd1-nitrite reductase"/>
    <property type="match status" value="1"/>
</dbReference>
<dbReference type="SMART" id="SM00220">
    <property type="entry name" value="S_TKc"/>
    <property type="match status" value="1"/>
</dbReference>
<dbReference type="Pfam" id="PF10282">
    <property type="entry name" value="Lactonase"/>
    <property type="match status" value="1"/>
</dbReference>
<keyword evidence="3" id="KW-0808">Transferase</keyword>
<dbReference type="Proteomes" id="UP001300763">
    <property type="component" value="Unassembled WGS sequence"/>
</dbReference>
<dbReference type="CDD" id="cd14014">
    <property type="entry name" value="STKc_PknB_like"/>
    <property type="match status" value="1"/>
</dbReference>
<dbReference type="PROSITE" id="PS50011">
    <property type="entry name" value="PROTEIN_KINASE_DOM"/>
    <property type="match status" value="1"/>
</dbReference>
<dbReference type="Gene3D" id="1.10.510.10">
    <property type="entry name" value="Transferase(Phosphotransferase) domain 1"/>
    <property type="match status" value="1"/>
</dbReference>
<evidence type="ECO:0000259" key="2">
    <source>
        <dbReference type="PROSITE" id="PS50011"/>
    </source>
</evidence>
<dbReference type="InterPro" id="IPR019405">
    <property type="entry name" value="Lactonase_7-beta_prop"/>
</dbReference>
<dbReference type="NCBIfam" id="TIGR02276">
    <property type="entry name" value="beta_rpt_yvtn"/>
    <property type="match status" value="1"/>
</dbReference>
<dbReference type="SUPFAM" id="SSF56112">
    <property type="entry name" value="Protein kinase-like (PK-like)"/>
    <property type="match status" value="1"/>
</dbReference>
<dbReference type="Gene3D" id="3.30.200.20">
    <property type="entry name" value="Phosphorylase Kinase, domain 1"/>
    <property type="match status" value="1"/>
</dbReference>
<evidence type="ECO:0000256" key="1">
    <source>
        <dbReference type="SAM" id="MobiDB-lite"/>
    </source>
</evidence>
<dbReference type="RefSeq" id="WP_274202934.1">
    <property type="nucleotide sequence ID" value="NZ_JAQZAO010000012.1"/>
</dbReference>
<dbReference type="PANTHER" id="PTHR47197">
    <property type="entry name" value="PROTEIN NIRF"/>
    <property type="match status" value="1"/>
</dbReference>